<dbReference type="PANTHER" id="PTHR21174">
    <property type="match status" value="1"/>
</dbReference>
<accession>A0A3S1AXV2</accession>
<protein>
    <submittedName>
        <fullName evidence="1">Uncharacterized protein</fullName>
    </submittedName>
</protein>
<name>A0A3S1AXV2_9BACT</name>
<reference evidence="1" key="1">
    <citation type="submission" date="2020-05" db="EMBL/GenBank/DDBJ databases">
        <title>Chitinophaga laudate sp. nov., isolated from a tropical peat swamp.</title>
        <authorList>
            <person name="Goh C.B.S."/>
            <person name="Lee M.S."/>
            <person name="Parimannan S."/>
            <person name="Pasbakhsh P."/>
            <person name="Yule C.M."/>
            <person name="Rajandas H."/>
            <person name="Loke S."/>
            <person name="Croft L."/>
            <person name="Tan J.B.L."/>
        </authorList>
    </citation>
    <scope>NUCLEOTIDE SEQUENCE</scope>
    <source>
        <strain evidence="1">Mgbs1</strain>
    </source>
</reference>
<dbReference type="OrthoDB" id="9808993at2"/>
<dbReference type="Gene3D" id="1.10.3210.10">
    <property type="entry name" value="Hypothetical protein af1432"/>
    <property type="match status" value="1"/>
</dbReference>
<proteinExistence type="predicted"/>
<keyword evidence="2" id="KW-1185">Reference proteome</keyword>
<comment type="caution">
    <text evidence="1">The sequence shown here is derived from an EMBL/GenBank/DDBJ whole genome shotgun (WGS) entry which is preliminary data.</text>
</comment>
<evidence type="ECO:0000313" key="2">
    <source>
        <dbReference type="Proteomes" id="UP000281028"/>
    </source>
</evidence>
<evidence type="ECO:0000313" key="1">
    <source>
        <dbReference type="EMBL" id="NSL88050.1"/>
    </source>
</evidence>
<dbReference type="InterPro" id="IPR009218">
    <property type="entry name" value="HD_phosphohydro"/>
</dbReference>
<gene>
    <name evidence="1" type="ORF">ECE50_014480</name>
</gene>
<dbReference type="Proteomes" id="UP000281028">
    <property type="component" value="Unassembled WGS sequence"/>
</dbReference>
<dbReference type="AlphaFoldDB" id="A0A3S1AXV2"/>
<dbReference type="PANTHER" id="PTHR21174:SF0">
    <property type="entry name" value="HD PHOSPHOHYDROLASE FAMILY PROTEIN-RELATED"/>
    <property type="match status" value="1"/>
</dbReference>
<organism evidence="1 2">
    <name type="scientific">Chitinophaga solisilvae</name>
    <dbReference type="NCBI Taxonomy" id="1233460"/>
    <lineage>
        <taxon>Bacteria</taxon>
        <taxon>Pseudomonadati</taxon>
        <taxon>Bacteroidota</taxon>
        <taxon>Chitinophagia</taxon>
        <taxon>Chitinophagales</taxon>
        <taxon>Chitinophagaceae</taxon>
        <taxon>Chitinophaga</taxon>
    </lineage>
</organism>
<dbReference type="PIRSF" id="PIRSF035170">
    <property type="entry name" value="HD_phosphohydro"/>
    <property type="match status" value="1"/>
</dbReference>
<dbReference type="SUPFAM" id="SSF109604">
    <property type="entry name" value="HD-domain/PDEase-like"/>
    <property type="match status" value="1"/>
</dbReference>
<dbReference type="EMBL" id="RIAR02000001">
    <property type="protein sequence ID" value="NSL88050.1"/>
    <property type="molecule type" value="Genomic_DNA"/>
</dbReference>
<sequence>MSVHPFSETWDQLNAPFLAGHTPAHDTLARLVSAYSEAQRYYHNQQHILDMLSLLRLHAAEIKDPATVAFAIFFHDAVYDVARQDNEAKSADMAVAYLQQTTFPAEKTALVKEYILATQTHRNPLQHTDLDYFLDADLRILGAPPAAYAAYAAQIRREYHIYPDNIYHPGRRKVLQHFLDMPAIYRTPAFIATCETQARHNIQTELNSLNTSN</sequence>